<evidence type="ECO:0000313" key="2">
    <source>
        <dbReference type="Proteomes" id="UP001344906"/>
    </source>
</evidence>
<evidence type="ECO:0000313" key="1">
    <source>
        <dbReference type="EMBL" id="GLV59349.1"/>
    </source>
</evidence>
<dbReference type="Proteomes" id="UP001344906">
    <property type="component" value="Unassembled WGS sequence"/>
</dbReference>
<name>A0ABQ6G3Y5_9CHLR</name>
<dbReference type="EMBL" id="BSRI01000002">
    <property type="protein sequence ID" value="GLV59349.1"/>
    <property type="molecule type" value="Genomic_DNA"/>
</dbReference>
<accession>A0ABQ6G3Y5</accession>
<reference evidence="1 2" key="1">
    <citation type="submission" date="2023-02" db="EMBL/GenBank/DDBJ databases">
        <title>Dictyobacter halimunensis sp. nov., a new member of the class Ktedonobacteria from forest soil in a geothermal area.</title>
        <authorList>
            <person name="Rachmania M.K."/>
            <person name="Ningsih F."/>
            <person name="Sakai Y."/>
            <person name="Yabe S."/>
            <person name="Yokota A."/>
            <person name="Sjamsuridzal W."/>
        </authorList>
    </citation>
    <scope>NUCLEOTIDE SEQUENCE [LARGE SCALE GENOMIC DNA]</scope>
    <source>
        <strain evidence="1 2">S3.2.2.5</strain>
    </source>
</reference>
<sequence>MNSVATFLYEGMLRGEEMFKKKKVKADLGKFVKAKTREDGEVKGVLIPFRGKQMVENRNGIYDISEVTDVTPTQTLGKDTLNYLQAVRRRHEI</sequence>
<organism evidence="1 2">
    <name type="scientific">Dictyobacter halimunensis</name>
    <dbReference type="NCBI Taxonomy" id="3026934"/>
    <lineage>
        <taxon>Bacteria</taxon>
        <taxon>Bacillati</taxon>
        <taxon>Chloroflexota</taxon>
        <taxon>Ktedonobacteria</taxon>
        <taxon>Ktedonobacterales</taxon>
        <taxon>Dictyobacteraceae</taxon>
        <taxon>Dictyobacter</taxon>
    </lineage>
</organism>
<dbReference type="RefSeq" id="WP_338255945.1">
    <property type="nucleotide sequence ID" value="NZ_BSRI01000002.1"/>
</dbReference>
<comment type="caution">
    <text evidence="1">The sequence shown here is derived from an EMBL/GenBank/DDBJ whole genome shotgun (WGS) entry which is preliminary data.</text>
</comment>
<gene>
    <name evidence="1" type="ORF">KDH_61760</name>
</gene>
<proteinExistence type="predicted"/>
<protein>
    <submittedName>
        <fullName evidence="1">Uncharacterized protein</fullName>
    </submittedName>
</protein>
<keyword evidence="2" id="KW-1185">Reference proteome</keyword>